<feature type="repeat" description="TPR" evidence="4">
    <location>
        <begin position="340"/>
        <end position="373"/>
    </location>
</feature>
<name>A0AAE3GPK9_9CYAN</name>
<dbReference type="InterPro" id="IPR011990">
    <property type="entry name" value="TPR-like_helical_dom_sf"/>
</dbReference>
<dbReference type="Pfam" id="PF13181">
    <property type="entry name" value="TPR_8"/>
    <property type="match status" value="1"/>
</dbReference>
<dbReference type="Pfam" id="PF13424">
    <property type="entry name" value="TPR_12"/>
    <property type="match status" value="2"/>
</dbReference>
<dbReference type="RefSeq" id="WP_254010965.1">
    <property type="nucleotide sequence ID" value="NZ_JAMZMM010000042.1"/>
</dbReference>
<comment type="subcellular location">
    <subcellularLocation>
        <location evidence="1">Cytoplasm</location>
    </subcellularLocation>
</comment>
<dbReference type="PROSITE" id="PS50005">
    <property type="entry name" value="TPR"/>
    <property type="match status" value="1"/>
</dbReference>
<keyword evidence="3" id="KW-0677">Repeat</keyword>
<evidence type="ECO:0000256" key="4">
    <source>
        <dbReference type="PROSITE-ProRule" id="PRU00339"/>
    </source>
</evidence>
<comment type="caution">
    <text evidence="5">The sequence shown here is derived from an EMBL/GenBank/DDBJ whole genome shotgun (WGS) entry which is preliminary data.</text>
</comment>
<proteinExistence type="predicted"/>
<evidence type="ECO:0000313" key="5">
    <source>
        <dbReference type="EMBL" id="MCP2728164.1"/>
    </source>
</evidence>
<dbReference type="PANTHER" id="PTHR45954">
    <property type="entry name" value="LD33695P"/>
    <property type="match status" value="1"/>
</dbReference>
<evidence type="ECO:0000313" key="6">
    <source>
        <dbReference type="Proteomes" id="UP001204953"/>
    </source>
</evidence>
<dbReference type="SUPFAM" id="SSF48452">
    <property type="entry name" value="TPR-like"/>
    <property type="match status" value="2"/>
</dbReference>
<protein>
    <submittedName>
        <fullName evidence="5">Tetratricopeptide repeat protein</fullName>
    </submittedName>
</protein>
<dbReference type="GO" id="GO:0001965">
    <property type="term" value="F:G-protein alpha-subunit binding"/>
    <property type="evidence" value="ECO:0007669"/>
    <property type="project" value="TreeGrafter"/>
</dbReference>
<evidence type="ECO:0000256" key="1">
    <source>
        <dbReference type="ARBA" id="ARBA00004496"/>
    </source>
</evidence>
<dbReference type="InterPro" id="IPR019734">
    <property type="entry name" value="TPR_rpt"/>
</dbReference>
<reference evidence="5" key="1">
    <citation type="submission" date="2022-06" db="EMBL/GenBank/DDBJ databases">
        <title>New cyanobacteria of genus Symplocastrum in benthos of Lake Baikal.</title>
        <authorList>
            <person name="Sorokovikova E."/>
            <person name="Tikhonova I."/>
            <person name="Krasnopeev A."/>
            <person name="Evseev P."/>
            <person name="Gladkikh A."/>
            <person name="Belykh O."/>
        </authorList>
    </citation>
    <scope>NUCLEOTIDE SEQUENCE</scope>
    <source>
        <strain evidence="5">BBK-W-15</strain>
    </source>
</reference>
<keyword evidence="6" id="KW-1185">Reference proteome</keyword>
<keyword evidence="4" id="KW-0802">TPR repeat</keyword>
<dbReference type="GO" id="GO:0005938">
    <property type="term" value="C:cell cortex"/>
    <property type="evidence" value="ECO:0007669"/>
    <property type="project" value="TreeGrafter"/>
</dbReference>
<dbReference type="Gene3D" id="1.25.40.10">
    <property type="entry name" value="Tetratricopeptide repeat domain"/>
    <property type="match status" value="3"/>
</dbReference>
<dbReference type="EMBL" id="JAMZMM010000042">
    <property type="protein sequence ID" value="MCP2728164.1"/>
    <property type="molecule type" value="Genomic_DNA"/>
</dbReference>
<evidence type="ECO:0000256" key="2">
    <source>
        <dbReference type="ARBA" id="ARBA00022490"/>
    </source>
</evidence>
<sequence length="480" mass="54902">MTNNFFEAEVKTQQSLENIDFTQSGELVLTNLGIEISSPPLDNISPWQFAHYIAVENWLTEYKPQSNATNLEKVRGSLEAFHHLCEVEAWETASKILFLQPNLPNTQELHKQLGTWGYYREQIELYHRLLNKSNPELDCILLHGLGWGYCYLGKSDSAIYYHQQLLDIACKTHNRKAEVQARRGLGRVYGWFIGEYQTALQYHQQQLEIAREIGDPEEEGYALDELAHVYCTLGQYHNCIKYAQQGLTIAREIGNQEMEIEISIGIGAKYIFMGQHHKGIPPLLQALDVSKKNNNRRQEWSTLCHLDACYCSLGQYQLAIEYGDKALEIIREIGDKYGECRTLGFLAIAYSLSGQYDLAIQYFRSALTLNHQIGHRQVEGFNLVNLAYCYGCLKQHEEAISYSQEAMRIACETHHNELQGLAISTLANTYWHQGQYIRGLLLLGKSLLVNPPWQSINGQIILKKAIEIIGKTLKRLLNLV</sequence>
<accession>A0AAE3GPK9</accession>
<organism evidence="5 6">
    <name type="scientific">Limnofasciculus baicalensis BBK-W-15</name>
    <dbReference type="NCBI Taxonomy" id="2699891"/>
    <lineage>
        <taxon>Bacteria</taxon>
        <taxon>Bacillati</taxon>
        <taxon>Cyanobacteriota</taxon>
        <taxon>Cyanophyceae</taxon>
        <taxon>Coleofasciculales</taxon>
        <taxon>Coleofasciculaceae</taxon>
        <taxon>Limnofasciculus</taxon>
        <taxon>Limnofasciculus baicalensis</taxon>
    </lineage>
</organism>
<dbReference type="SMART" id="SM00028">
    <property type="entry name" value="TPR"/>
    <property type="match status" value="8"/>
</dbReference>
<dbReference type="AlphaFoldDB" id="A0AAE3GPK9"/>
<dbReference type="GO" id="GO:0005092">
    <property type="term" value="F:GDP-dissociation inhibitor activity"/>
    <property type="evidence" value="ECO:0007669"/>
    <property type="project" value="TreeGrafter"/>
</dbReference>
<keyword evidence="2" id="KW-0963">Cytoplasm</keyword>
<evidence type="ECO:0000256" key="3">
    <source>
        <dbReference type="ARBA" id="ARBA00022737"/>
    </source>
</evidence>
<dbReference type="Proteomes" id="UP001204953">
    <property type="component" value="Unassembled WGS sequence"/>
</dbReference>
<dbReference type="PANTHER" id="PTHR45954:SF1">
    <property type="entry name" value="LD33695P"/>
    <property type="match status" value="1"/>
</dbReference>
<dbReference type="InterPro" id="IPR052386">
    <property type="entry name" value="GPSM"/>
</dbReference>
<gene>
    <name evidence="5" type="ORF">NJ959_06705</name>
</gene>